<evidence type="ECO:0000259" key="1">
    <source>
        <dbReference type="Pfam" id="PF06119"/>
    </source>
</evidence>
<proteinExistence type="predicted"/>
<dbReference type="PROSITE" id="PS00018">
    <property type="entry name" value="EF_HAND_1"/>
    <property type="match status" value="1"/>
</dbReference>
<evidence type="ECO:0000313" key="2">
    <source>
        <dbReference type="EMBL" id="SVD35310.1"/>
    </source>
</evidence>
<name>A0A382UM92_9ZZZZ</name>
<feature type="non-terminal residue" evidence="2">
    <location>
        <position position="1"/>
    </location>
</feature>
<dbReference type="InterPro" id="IPR003886">
    <property type="entry name" value="NIDO_dom"/>
</dbReference>
<sequence>GPDAFGYTWIDSDELGGPAYTWVEIDFCGIPIGTADDSNEGPFELGFPFYYYGNEYNAVRVCTNGFLSFTSTATSYTNQPIPSSEDPNALLAPFWDDLNPTGGGQMYYFPWGDHFVVQYNEIPHYSGGGPETFQVVIYADGNILFNYKTVDTGNSCSVGIENESGNDGLQVVFDSNYLHNEMTILFSSDYLQPWLTIFPLTGILPPGGESIVSASFDSAELLEGVYTGSINIFSNDPDGMITELPVTMNVGSGCDDTGDLNDDGDVSILDIISMINCILHDECPDCLDLNG</sequence>
<dbReference type="InterPro" id="IPR018247">
    <property type="entry name" value="EF_Hand_1_Ca_BS"/>
</dbReference>
<gene>
    <name evidence="2" type="ORF">METZ01_LOCUS388164</name>
</gene>
<dbReference type="EMBL" id="UINC01145278">
    <property type="protein sequence ID" value="SVD35310.1"/>
    <property type="molecule type" value="Genomic_DNA"/>
</dbReference>
<dbReference type="AlphaFoldDB" id="A0A382UM92"/>
<dbReference type="Pfam" id="PF06119">
    <property type="entry name" value="NIDO"/>
    <property type="match status" value="1"/>
</dbReference>
<organism evidence="2">
    <name type="scientific">marine metagenome</name>
    <dbReference type="NCBI Taxonomy" id="408172"/>
    <lineage>
        <taxon>unclassified sequences</taxon>
        <taxon>metagenomes</taxon>
        <taxon>ecological metagenomes</taxon>
    </lineage>
</organism>
<accession>A0A382UM92</accession>
<reference evidence="2" key="1">
    <citation type="submission" date="2018-05" db="EMBL/GenBank/DDBJ databases">
        <authorList>
            <person name="Lanie J.A."/>
            <person name="Ng W.-L."/>
            <person name="Kazmierczak K.M."/>
            <person name="Andrzejewski T.M."/>
            <person name="Davidsen T.M."/>
            <person name="Wayne K.J."/>
            <person name="Tettelin H."/>
            <person name="Glass J.I."/>
            <person name="Rusch D."/>
            <person name="Podicherti R."/>
            <person name="Tsui H.-C.T."/>
            <person name="Winkler M.E."/>
        </authorList>
    </citation>
    <scope>NUCLEOTIDE SEQUENCE</scope>
</reference>
<feature type="domain" description="NIDO" evidence="1">
    <location>
        <begin position="59"/>
        <end position="109"/>
    </location>
</feature>
<protein>
    <recommendedName>
        <fullName evidence="1">NIDO domain-containing protein</fullName>
    </recommendedName>
</protein>
<feature type="non-terminal residue" evidence="2">
    <location>
        <position position="291"/>
    </location>
</feature>
<dbReference type="GO" id="GO:0007160">
    <property type="term" value="P:cell-matrix adhesion"/>
    <property type="evidence" value="ECO:0007669"/>
    <property type="project" value="InterPro"/>
</dbReference>